<evidence type="ECO:0000256" key="3">
    <source>
        <dbReference type="ARBA" id="ARBA00023136"/>
    </source>
</evidence>
<proteinExistence type="predicted"/>
<dbReference type="InterPro" id="IPR006059">
    <property type="entry name" value="SBP"/>
</dbReference>
<sequence>MALSACGGDGDSSTEGEAGSRQDDITVWAHQGQASEAKALQDAVSSFNSSQNDVTASLKLIPDADYTKTITATDPSDLPDVLEFDGPTMANFIYNKKLTPISSFVSSDTVDNATDGIKDQGTADGKLYALGMYDSALGLYGNKNLLDNAGVNYPKGLSDAWTADEFLDALKALASKDSDGKVLDIQEDTGLGTEWGTYGFSPILWSAGGKLIEDNKATGVMDSPDAVDAFEKFQSWKPYVDPNTGGNAMTSRRVALSWVGHWLYPTYSKALGDDLVIMPLPDFGLGPKSGQGSWAWGLGAETEKGDAAGKFLDFLLNDKNVTAMTNANGAPPGTKSVLATSALYKAGGPLQLFAEQLDKPCGDSDITKSCVAVTRPVTAGYPVITTEFSSAVNAIWGGTDPKSALSKAARAIDQDYADNDDYQLN</sequence>
<dbReference type="PANTHER" id="PTHR43649:SF33">
    <property type="entry name" value="POLYGALACTURONAN_RHAMNOGALACTURONAN-BINDING PROTEIN YTCQ"/>
    <property type="match status" value="1"/>
</dbReference>
<dbReference type="Pfam" id="PF13416">
    <property type="entry name" value="SBP_bac_8"/>
    <property type="match status" value="1"/>
</dbReference>
<evidence type="ECO:0000256" key="2">
    <source>
        <dbReference type="ARBA" id="ARBA00022729"/>
    </source>
</evidence>
<keyword evidence="2" id="KW-0732">Signal</keyword>
<gene>
    <name evidence="7" type="ORF">FNH08_20050</name>
</gene>
<dbReference type="Proteomes" id="UP000400924">
    <property type="component" value="Unassembled WGS sequence"/>
</dbReference>
<comment type="caution">
    <text evidence="7">The sequence shown here is derived from an EMBL/GenBank/DDBJ whole genome shotgun (WGS) entry which is preliminary data.</text>
</comment>
<evidence type="ECO:0000256" key="4">
    <source>
        <dbReference type="ARBA" id="ARBA00023139"/>
    </source>
</evidence>
<feature type="region of interest" description="Disordered" evidence="6">
    <location>
        <begin position="1"/>
        <end position="23"/>
    </location>
</feature>
<keyword evidence="1" id="KW-1003">Cell membrane</keyword>
<evidence type="ECO:0000256" key="1">
    <source>
        <dbReference type="ARBA" id="ARBA00022475"/>
    </source>
</evidence>
<dbReference type="OrthoDB" id="9762335at2"/>
<keyword evidence="8" id="KW-1185">Reference proteome</keyword>
<evidence type="ECO:0000256" key="5">
    <source>
        <dbReference type="ARBA" id="ARBA00023288"/>
    </source>
</evidence>
<evidence type="ECO:0000313" key="8">
    <source>
        <dbReference type="Proteomes" id="UP000400924"/>
    </source>
</evidence>
<dbReference type="CDD" id="cd13585">
    <property type="entry name" value="PBP2_TMBP_like"/>
    <property type="match status" value="1"/>
</dbReference>
<evidence type="ECO:0000256" key="6">
    <source>
        <dbReference type="SAM" id="MobiDB-lite"/>
    </source>
</evidence>
<accession>A0A5N8XIS7</accession>
<keyword evidence="5" id="KW-0449">Lipoprotein</keyword>
<evidence type="ECO:0000313" key="7">
    <source>
        <dbReference type="EMBL" id="MPY59373.1"/>
    </source>
</evidence>
<dbReference type="InterPro" id="IPR050490">
    <property type="entry name" value="Bact_solute-bd_prot1"/>
</dbReference>
<dbReference type="PANTHER" id="PTHR43649">
    <property type="entry name" value="ARABINOSE-BINDING PROTEIN-RELATED"/>
    <property type="match status" value="1"/>
</dbReference>
<name>A0A5N8XIS7_9ACTN</name>
<organism evidence="7 8">
    <name type="scientific">Streptomyces spongiae</name>
    <dbReference type="NCBI Taxonomy" id="565072"/>
    <lineage>
        <taxon>Bacteria</taxon>
        <taxon>Bacillati</taxon>
        <taxon>Actinomycetota</taxon>
        <taxon>Actinomycetes</taxon>
        <taxon>Kitasatosporales</taxon>
        <taxon>Streptomycetaceae</taxon>
        <taxon>Streptomyces</taxon>
    </lineage>
</organism>
<dbReference type="SUPFAM" id="SSF53850">
    <property type="entry name" value="Periplasmic binding protein-like II"/>
    <property type="match status" value="1"/>
</dbReference>
<dbReference type="EMBL" id="VJZC01000135">
    <property type="protein sequence ID" value="MPY59373.1"/>
    <property type="molecule type" value="Genomic_DNA"/>
</dbReference>
<dbReference type="AlphaFoldDB" id="A0A5N8XIS7"/>
<reference evidence="7 8" key="1">
    <citation type="submission" date="2019-07" db="EMBL/GenBank/DDBJ databases">
        <title>New species of Amycolatopsis and Streptomyces.</title>
        <authorList>
            <person name="Duangmal K."/>
            <person name="Teo W.F.A."/>
            <person name="Lipun K."/>
        </authorList>
    </citation>
    <scope>NUCLEOTIDE SEQUENCE [LARGE SCALE GENOMIC DNA]</scope>
    <source>
        <strain evidence="7 8">NBRC 106415</strain>
    </source>
</reference>
<dbReference type="Gene3D" id="3.40.190.10">
    <property type="entry name" value="Periplasmic binding protein-like II"/>
    <property type="match status" value="1"/>
</dbReference>
<keyword evidence="4" id="KW-0564">Palmitate</keyword>
<keyword evidence="3" id="KW-0472">Membrane</keyword>
<protein>
    <submittedName>
        <fullName evidence="7">Sugar ABC transporter substrate-binding protein</fullName>
    </submittedName>
</protein>